<comment type="caution">
    <text evidence="1">The sequence shown here is derived from an EMBL/GenBank/DDBJ whole genome shotgun (WGS) entry which is preliminary data.</text>
</comment>
<protein>
    <submittedName>
        <fullName evidence="1">Uncharacterized protein</fullName>
    </submittedName>
</protein>
<dbReference type="Proteomes" id="UP000299102">
    <property type="component" value="Unassembled WGS sequence"/>
</dbReference>
<reference evidence="1 2" key="1">
    <citation type="journal article" date="2019" name="Commun. Biol.">
        <title>The bagworm genome reveals a unique fibroin gene that provides high tensile strength.</title>
        <authorList>
            <person name="Kono N."/>
            <person name="Nakamura H."/>
            <person name="Ohtoshi R."/>
            <person name="Tomita M."/>
            <person name="Numata K."/>
            <person name="Arakawa K."/>
        </authorList>
    </citation>
    <scope>NUCLEOTIDE SEQUENCE [LARGE SCALE GENOMIC DNA]</scope>
</reference>
<evidence type="ECO:0000313" key="1">
    <source>
        <dbReference type="EMBL" id="GBP09447.1"/>
    </source>
</evidence>
<dbReference type="EMBL" id="BGZK01000036">
    <property type="protein sequence ID" value="GBP09447.1"/>
    <property type="molecule type" value="Genomic_DNA"/>
</dbReference>
<evidence type="ECO:0000313" key="2">
    <source>
        <dbReference type="Proteomes" id="UP000299102"/>
    </source>
</evidence>
<keyword evidence="2" id="KW-1185">Reference proteome</keyword>
<gene>
    <name evidence="1" type="ORF">EVAR_76484_1</name>
</gene>
<name>A0A4C1T7N0_EUMVA</name>
<accession>A0A4C1T7N0</accession>
<dbReference type="AlphaFoldDB" id="A0A4C1T7N0"/>
<proteinExistence type="predicted"/>
<organism evidence="1 2">
    <name type="scientific">Eumeta variegata</name>
    <name type="common">Bagworm moth</name>
    <name type="synonym">Eumeta japonica</name>
    <dbReference type="NCBI Taxonomy" id="151549"/>
    <lineage>
        <taxon>Eukaryota</taxon>
        <taxon>Metazoa</taxon>
        <taxon>Ecdysozoa</taxon>
        <taxon>Arthropoda</taxon>
        <taxon>Hexapoda</taxon>
        <taxon>Insecta</taxon>
        <taxon>Pterygota</taxon>
        <taxon>Neoptera</taxon>
        <taxon>Endopterygota</taxon>
        <taxon>Lepidoptera</taxon>
        <taxon>Glossata</taxon>
        <taxon>Ditrysia</taxon>
        <taxon>Tineoidea</taxon>
        <taxon>Psychidae</taxon>
        <taxon>Oiketicinae</taxon>
        <taxon>Eumeta</taxon>
    </lineage>
</organism>
<sequence>MDCIHGSNKILSYTSDLFYDRKRLFAAGARAVGTSSPTATALTFARWGLNMKPKRIATTRTILNCMYELHSAQSMDPQPNSTRPRATYLDACDAGCHQAMTQTACNHPPTDLCLYCQEIIIKFIAYYTDCLDLATRLERDKAAARL</sequence>